<name>A0ABQ6VCR8_9CORY</name>
<dbReference type="Proteomes" id="UP000436181">
    <property type="component" value="Unassembled WGS sequence"/>
</dbReference>
<dbReference type="PANTHER" id="PTHR43071">
    <property type="entry name" value="2-AMINO-4-HYDROXY-6-HYDROXYMETHYLDIHYDROPTERIDINE PYROPHOSPHOKINASE"/>
    <property type="match status" value="1"/>
</dbReference>
<keyword evidence="5" id="KW-0547">Nucleotide-binding</keyword>
<dbReference type="GO" id="GO:0003848">
    <property type="term" value="F:2-amino-4-hydroxy-6-hydroxymethyldihydropteridine diphosphokinase activity"/>
    <property type="evidence" value="ECO:0007669"/>
    <property type="project" value="UniProtKB-EC"/>
</dbReference>
<evidence type="ECO:0000313" key="11">
    <source>
        <dbReference type="Proteomes" id="UP000436181"/>
    </source>
</evidence>
<protein>
    <recommendedName>
        <fullName evidence="3">2-amino-4-hydroxy-6-hydroxymethyldihydropteridine diphosphokinase</fullName>
        <ecNumber evidence="3">2.7.6.3</ecNumber>
    </recommendedName>
</protein>
<dbReference type="Pfam" id="PF01288">
    <property type="entry name" value="HPPK"/>
    <property type="match status" value="1"/>
</dbReference>
<dbReference type="InterPro" id="IPR000550">
    <property type="entry name" value="Hppk"/>
</dbReference>
<sequence>MLSLGSNIPGDFDSPAGQLTHGLELLERAPDGEHLEIVETSRVFATPPWGGVEQEDFCNVTVLVRTSLPPLSLLHHCQEVEEAALRRRIIRWGPRTLDVDIVWLAREEPGAEPVQIESPDAAGHTQWGEELLVPHPYAHQRAFVLVPWLDLECARQPWCLLKGSTVSEWLSILDAHEVEQVTVHE</sequence>
<comment type="catalytic activity">
    <reaction evidence="1">
        <text>6-hydroxymethyl-7,8-dihydropterin + ATP = (7,8-dihydropterin-6-yl)methyl diphosphate + AMP + H(+)</text>
        <dbReference type="Rhea" id="RHEA:11412"/>
        <dbReference type="ChEBI" id="CHEBI:15378"/>
        <dbReference type="ChEBI" id="CHEBI:30616"/>
        <dbReference type="ChEBI" id="CHEBI:44841"/>
        <dbReference type="ChEBI" id="CHEBI:72950"/>
        <dbReference type="ChEBI" id="CHEBI:456215"/>
        <dbReference type="EC" id="2.7.6.3"/>
    </reaction>
</comment>
<evidence type="ECO:0000256" key="5">
    <source>
        <dbReference type="ARBA" id="ARBA00022741"/>
    </source>
</evidence>
<keyword evidence="6" id="KW-0418">Kinase</keyword>
<evidence type="ECO:0000256" key="1">
    <source>
        <dbReference type="ARBA" id="ARBA00000198"/>
    </source>
</evidence>
<evidence type="ECO:0000256" key="3">
    <source>
        <dbReference type="ARBA" id="ARBA00013253"/>
    </source>
</evidence>
<evidence type="ECO:0000256" key="6">
    <source>
        <dbReference type="ARBA" id="ARBA00022777"/>
    </source>
</evidence>
<gene>
    <name evidence="10" type="primary">folK</name>
    <name evidence="10" type="ORF">F8377_08060</name>
</gene>
<dbReference type="NCBIfam" id="TIGR01498">
    <property type="entry name" value="folK"/>
    <property type="match status" value="1"/>
</dbReference>
<accession>A0ABQ6VCR8</accession>
<comment type="caution">
    <text evidence="10">The sequence shown here is derived from an EMBL/GenBank/DDBJ whole genome shotgun (WGS) entry which is preliminary data.</text>
</comment>
<dbReference type="PROSITE" id="PS00794">
    <property type="entry name" value="HPPK"/>
    <property type="match status" value="1"/>
</dbReference>
<dbReference type="EMBL" id="WBZJ01000003">
    <property type="protein sequence ID" value="KAB3520019.1"/>
    <property type="molecule type" value="Genomic_DNA"/>
</dbReference>
<dbReference type="PANTHER" id="PTHR43071:SF1">
    <property type="entry name" value="2-AMINO-4-HYDROXY-6-HYDROXYMETHYLDIHYDROPTERIDINE PYROPHOSPHOKINASE"/>
    <property type="match status" value="1"/>
</dbReference>
<dbReference type="SUPFAM" id="SSF55083">
    <property type="entry name" value="6-hydroxymethyl-7,8-dihydropterin pyrophosphokinase, HPPK"/>
    <property type="match status" value="1"/>
</dbReference>
<organism evidence="10 11">
    <name type="scientific">Corynebacterium zhongnanshanii</name>
    <dbReference type="NCBI Taxonomy" id="2768834"/>
    <lineage>
        <taxon>Bacteria</taxon>
        <taxon>Bacillati</taxon>
        <taxon>Actinomycetota</taxon>
        <taxon>Actinomycetes</taxon>
        <taxon>Mycobacteriales</taxon>
        <taxon>Corynebacteriaceae</taxon>
        <taxon>Corynebacterium</taxon>
    </lineage>
</organism>
<evidence type="ECO:0000313" key="10">
    <source>
        <dbReference type="EMBL" id="KAB3520019.1"/>
    </source>
</evidence>
<reference evidence="10 11" key="1">
    <citation type="submission" date="2019-10" db="EMBL/GenBank/DDBJ databases">
        <title>Corynebacterium sp novel species isolated from the respiratory tract of Marmot.</title>
        <authorList>
            <person name="Zhang G."/>
        </authorList>
    </citation>
    <scope>NUCLEOTIDE SEQUENCE [LARGE SCALE GENOMIC DNA]</scope>
    <source>
        <strain evidence="10 11">336</strain>
    </source>
</reference>
<evidence type="ECO:0000256" key="8">
    <source>
        <dbReference type="ARBA" id="ARBA00022909"/>
    </source>
</evidence>
<evidence type="ECO:0000256" key="4">
    <source>
        <dbReference type="ARBA" id="ARBA00022679"/>
    </source>
</evidence>
<evidence type="ECO:0000256" key="2">
    <source>
        <dbReference type="ARBA" id="ARBA00005051"/>
    </source>
</evidence>
<keyword evidence="11" id="KW-1185">Reference proteome</keyword>
<comment type="pathway">
    <text evidence="2">Cofactor biosynthesis; tetrahydrofolate biosynthesis; 2-amino-4-hydroxy-6-hydroxymethyl-7,8-dihydropteridine diphosphate from 7,8-dihydroneopterin triphosphate: step 4/4.</text>
</comment>
<dbReference type="CDD" id="cd00483">
    <property type="entry name" value="HPPK"/>
    <property type="match status" value="1"/>
</dbReference>
<proteinExistence type="predicted"/>
<keyword evidence="8" id="KW-0289">Folate biosynthesis</keyword>
<keyword evidence="4 10" id="KW-0808">Transferase</keyword>
<dbReference type="InterPro" id="IPR035907">
    <property type="entry name" value="Hppk_sf"/>
</dbReference>
<keyword evidence="7" id="KW-0067">ATP-binding</keyword>
<evidence type="ECO:0000256" key="7">
    <source>
        <dbReference type="ARBA" id="ARBA00022840"/>
    </source>
</evidence>
<dbReference type="EC" id="2.7.6.3" evidence="3"/>
<feature type="domain" description="7,8-dihydro-6-hydroxymethylpterin-pyrophosphokinase" evidence="9">
    <location>
        <begin position="91"/>
        <end position="102"/>
    </location>
</feature>
<dbReference type="Gene3D" id="3.30.70.560">
    <property type="entry name" value="7,8-Dihydro-6-hydroxymethylpterin-pyrophosphokinase HPPK"/>
    <property type="match status" value="1"/>
</dbReference>
<evidence type="ECO:0000259" key="9">
    <source>
        <dbReference type="PROSITE" id="PS00794"/>
    </source>
</evidence>